<proteinExistence type="inferred from homology"/>
<dbReference type="CDD" id="cd08061">
    <property type="entry name" value="MPN_NPL4"/>
    <property type="match status" value="1"/>
</dbReference>
<sequence length="726" mass="82522">MNLRKDPSPGIQRSCVCTHVRDGSNGICFHVRNSLKLQAKSDFHQIHVVQAMIIMMGRSSRLLLLLLSPLLWLQVQTAFELPSVYSFSVFTDKSKQKEILNLERKRLKAYNLNAHGTSHDNHVQAGIEQQTVTGQINMGVTQVTAEASTVPDVVSNPELLFGMHVFPTPFAEVLIKRVEFVQGYDVCRHGDMVYLAYSNSHKVEDTAQTTLAAVPTGQDTLPPSTAQPTPLQLDEVDLQLYRMDGSIKRPRDERLCRHGDKGRCIHCIPLETMLMLNVCLQPYDENYLKEQNIKHLSFHAYLRKLAGGIDRGKFTALEYERCRIKESCKEHPPWPKAFCIKCQPSAITLNRQTYRHVDNVAFENPSMVDRFLDYWRVTGHQRLGILYGHYEVHKDVPLGIKACVAAIYEPPQESSKNQLVLRADERQELVDWVASQLGLRRVGWIFTDLEALDLQRATVKHFRGPDTYFLSADECILAGHMQNLHTNICREAAEGQFGSKFVTVCVTGDKENQVHMEGYQVSNQCMALVRDKCLIPTRDAPELGYIRESTPEQYVPDVYYKGKDTYNNEVTQLARPFPIEYLLVDVPASMPVTPHYTFHAASNIKPFPVENRMVEGHIQDFSALATYLRQFPGDQFLQSMSDFHVLIYIAQMDMLPLKDHMGPLLEAVRNKNSEAALSWARTEHWATVEELLSAQVHLVKAMIIMVDRRSQLLLLTRGTGHDNHGG</sequence>
<dbReference type="PANTHER" id="PTHR12710">
    <property type="entry name" value="NUCLEAR PROTEIN LOCALIZATION 4"/>
    <property type="match status" value="1"/>
</dbReference>
<evidence type="ECO:0000256" key="1">
    <source>
        <dbReference type="ARBA" id="ARBA00011025"/>
    </source>
</evidence>
<dbReference type="Pfam" id="PF05020">
    <property type="entry name" value="zf-NPL4"/>
    <property type="match status" value="1"/>
</dbReference>
<organism evidence="3 4">
    <name type="scientific">Cordylochernes scorpioides</name>
    <dbReference type="NCBI Taxonomy" id="51811"/>
    <lineage>
        <taxon>Eukaryota</taxon>
        <taxon>Metazoa</taxon>
        <taxon>Ecdysozoa</taxon>
        <taxon>Arthropoda</taxon>
        <taxon>Chelicerata</taxon>
        <taxon>Arachnida</taxon>
        <taxon>Pseudoscorpiones</taxon>
        <taxon>Cheliferoidea</taxon>
        <taxon>Chernetidae</taxon>
        <taxon>Cordylochernes</taxon>
    </lineage>
</organism>
<feature type="domain" description="MPN" evidence="2">
    <location>
        <begin position="360"/>
        <end position="497"/>
    </location>
</feature>
<evidence type="ECO:0000259" key="2">
    <source>
        <dbReference type="PROSITE" id="PS50249"/>
    </source>
</evidence>
<gene>
    <name evidence="3" type="ORF">LAZ67_1008135</name>
</gene>
<accession>A0ABY6K1I9</accession>
<dbReference type="InterPro" id="IPR007717">
    <property type="entry name" value="NPL4_C"/>
</dbReference>
<evidence type="ECO:0000313" key="3">
    <source>
        <dbReference type="EMBL" id="UYV62184.1"/>
    </source>
</evidence>
<dbReference type="PROSITE" id="PS50249">
    <property type="entry name" value="MPN"/>
    <property type="match status" value="1"/>
</dbReference>
<evidence type="ECO:0000313" key="4">
    <source>
        <dbReference type="Proteomes" id="UP001235939"/>
    </source>
</evidence>
<dbReference type="InterPro" id="IPR016563">
    <property type="entry name" value="Npl4"/>
</dbReference>
<dbReference type="PANTHER" id="PTHR12710:SF0">
    <property type="entry name" value="NUCLEAR PROTEIN LOCALIZATION PROTEIN 4 HOMOLOG"/>
    <property type="match status" value="1"/>
</dbReference>
<name>A0ABY6K1I9_9ARAC</name>
<protein>
    <submittedName>
        <fullName evidence="3">NPLOC4</fullName>
    </submittedName>
</protein>
<keyword evidence="4" id="KW-1185">Reference proteome</keyword>
<comment type="similarity">
    <text evidence="1">Belongs to the NPL4 family.</text>
</comment>
<dbReference type="InterPro" id="IPR007716">
    <property type="entry name" value="NPL4_Zn-bd_put"/>
</dbReference>
<dbReference type="Proteomes" id="UP001235939">
    <property type="component" value="Chromosome 01"/>
</dbReference>
<reference evidence="3 4" key="1">
    <citation type="submission" date="2022-01" db="EMBL/GenBank/DDBJ databases">
        <title>A chromosomal length assembly of Cordylochernes scorpioides.</title>
        <authorList>
            <person name="Zeh D."/>
            <person name="Zeh J."/>
        </authorList>
    </citation>
    <scope>NUCLEOTIDE SEQUENCE [LARGE SCALE GENOMIC DNA]</scope>
    <source>
        <strain evidence="3">IN4F17</strain>
        <tissue evidence="3">Whole Body</tissue>
    </source>
</reference>
<dbReference type="Pfam" id="PF05021">
    <property type="entry name" value="NPL4"/>
    <property type="match status" value="1"/>
</dbReference>
<dbReference type="InterPro" id="IPR037518">
    <property type="entry name" value="MPN"/>
</dbReference>
<dbReference type="EMBL" id="CP092863">
    <property type="protein sequence ID" value="UYV62184.1"/>
    <property type="molecule type" value="Genomic_DNA"/>
</dbReference>